<keyword evidence="3" id="KW-1185">Reference proteome</keyword>
<evidence type="ECO:0000313" key="3">
    <source>
        <dbReference type="Proteomes" id="UP001307889"/>
    </source>
</evidence>
<keyword evidence="1" id="KW-0732">Signal</keyword>
<name>A0ABN7ABY4_9HEMI</name>
<evidence type="ECO:0000313" key="2">
    <source>
        <dbReference type="EMBL" id="BES89796.1"/>
    </source>
</evidence>
<protein>
    <submittedName>
        <fullName evidence="2">Uncharacterized protein</fullName>
    </submittedName>
</protein>
<gene>
    <name evidence="2" type="ORF">NTJ_02603</name>
</gene>
<evidence type="ECO:0000256" key="1">
    <source>
        <dbReference type="SAM" id="SignalP"/>
    </source>
</evidence>
<feature type="signal peptide" evidence="1">
    <location>
        <begin position="1"/>
        <end position="17"/>
    </location>
</feature>
<reference evidence="2 3" key="1">
    <citation type="submission" date="2023-09" db="EMBL/GenBank/DDBJ databases">
        <title>Nesidiocoris tenuis whole genome shotgun sequence.</title>
        <authorList>
            <person name="Shibata T."/>
            <person name="Shimoda M."/>
            <person name="Kobayashi T."/>
            <person name="Uehara T."/>
        </authorList>
    </citation>
    <scope>NUCLEOTIDE SEQUENCE [LARGE SCALE GENOMIC DNA]</scope>
    <source>
        <strain evidence="2 3">Japan</strain>
    </source>
</reference>
<organism evidence="2 3">
    <name type="scientific">Nesidiocoris tenuis</name>
    <dbReference type="NCBI Taxonomy" id="355587"/>
    <lineage>
        <taxon>Eukaryota</taxon>
        <taxon>Metazoa</taxon>
        <taxon>Ecdysozoa</taxon>
        <taxon>Arthropoda</taxon>
        <taxon>Hexapoda</taxon>
        <taxon>Insecta</taxon>
        <taxon>Pterygota</taxon>
        <taxon>Neoptera</taxon>
        <taxon>Paraneoptera</taxon>
        <taxon>Hemiptera</taxon>
        <taxon>Heteroptera</taxon>
        <taxon>Panheteroptera</taxon>
        <taxon>Cimicomorpha</taxon>
        <taxon>Miridae</taxon>
        <taxon>Dicyphina</taxon>
        <taxon>Nesidiocoris</taxon>
    </lineage>
</organism>
<proteinExistence type="predicted"/>
<dbReference type="EMBL" id="AP028910">
    <property type="protein sequence ID" value="BES89796.1"/>
    <property type="molecule type" value="Genomic_DNA"/>
</dbReference>
<sequence>MNTELSLLVALISAADCLTNLESDDCTPAIADRCFSDFWTETIYSNRSLPEMCGIVDDKIQCSKDIIDAGCQRQDGRDNFDSWVSGLTAVSSFFCLKDTWTLKELVNNVAPRGSCFSLDAFAACIETKTKITHVADMLFVTMDAVECNWVMMAFATCGARVTSPECSHVKEIIDEVLQIFFQEVKCAYTCSSATSSLVTYTTLPLLSVISLSLRPKI</sequence>
<dbReference type="Proteomes" id="UP001307889">
    <property type="component" value="Chromosome 2"/>
</dbReference>
<feature type="chain" id="PRO_5047165188" evidence="1">
    <location>
        <begin position="18"/>
        <end position="217"/>
    </location>
</feature>
<accession>A0ABN7ABY4</accession>